<keyword evidence="2" id="KW-1185">Reference proteome</keyword>
<proteinExistence type="predicted"/>
<dbReference type="Proteomes" id="UP001152562">
    <property type="component" value="Unassembled WGS sequence"/>
</dbReference>
<name>A0A9P0TM58_PIEBR</name>
<gene>
    <name evidence="1" type="ORF">PIBRA_LOCUS10474</name>
</gene>
<dbReference type="AlphaFoldDB" id="A0A9P0TM58"/>
<accession>A0A9P0TM58</accession>
<dbReference type="Pfam" id="PF12132">
    <property type="entry name" value="DUF3587"/>
    <property type="match status" value="1"/>
</dbReference>
<protein>
    <submittedName>
        <fullName evidence="1">Uncharacterized protein</fullName>
    </submittedName>
</protein>
<comment type="caution">
    <text evidence="1">The sequence shown here is derived from an EMBL/GenBank/DDBJ whole genome shotgun (WGS) entry which is preliminary data.</text>
</comment>
<reference evidence="1" key="1">
    <citation type="submission" date="2022-05" db="EMBL/GenBank/DDBJ databases">
        <authorList>
            <person name="Okamura Y."/>
        </authorList>
    </citation>
    <scope>NUCLEOTIDE SEQUENCE</scope>
</reference>
<evidence type="ECO:0000313" key="2">
    <source>
        <dbReference type="Proteomes" id="UP001152562"/>
    </source>
</evidence>
<organism evidence="1 2">
    <name type="scientific">Pieris brassicae</name>
    <name type="common">White butterfly</name>
    <name type="synonym">Large white butterfly</name>
    <dbReference type="NCBI Taxonomy" id="7116"/>
    <lineage>
        <taxon>Eukaryota</taxon>
        <taxon>Metazoa</taxon>
        <taxon>Ecdysozoa</taxon>
        <taxon>Arthropoda</taxon>
        <taxon>Hexapoda</taxon>
        <taxon>Insecta</taxon>
        <taxon>Pterygota</taxon>
        <taxon>Neoptera</taxon>
        <taxon>Endopterygota</taxon>
        <taxon>Lepidoptera</taxon>
        <taxon>Glossata</taxon>
        <taxon>Ditrysia</taxon>
        <taxon>Papilionoidea</taxon>
        <taxon>Pieridae</taxon>
        <taxon>Pierinae</taxon>
        <taxon>Pieris</taxon>
    </lineage>
</organism>
<dbReference type="InterPro" id="IPR021982">
    <property type="entry name" value="REEP_Ichnovirus"/>
</dbReference>
<sequence>MERMELIYLTLDIILYLSKFLNFEDFASVPMAMKGTLFKQHYGVSLLTSSKPHFRKRLPILVYKFDAARIKEERVLIDSELPVFGGILPQALEGFRSIPELHKFIEIHVHVNLCSEGRHAFCPCHLLYDDDEDAFGGLVKPPVDECEDGHQLYCPQHVTSWLNQYLKSAILLRESKELFNEDIAERYSFFAYIKI</sequence>
<evidence type="ECO:0000313" key="1">
    <source>
        <dbReference type="EMBL" id="CAH4034271.1"/>
    </source>
</evidence>
<dbReference type="EMBL" id="CALOZG010000040">
    <property type="protein sequence ID" value="CAH4034271.1"/>
    <property type="molecule type" value="Genomic_DNA"/>
</dbReference>